<protein>
    <recommendedName>
        <fullName evidence="3">RNase H type-1 domain-containing protein</fullName>
    </recommendedName>
</protein>
<keyword evidence="2" id="KW-1185">Reference proteome</keyword>
<proteinExistence type="predicted"/>
<evidence type="ECO:0000313" key="1">
    <source>
        <dbReference type="EMBL" id="KAK5771194.1"/>
    </source>
</evidence>
<sequence>MSGLTLVERSRWLSHRRPPCTVDGTPKATDFLVINKGMVDVAWTWGGNKSRGVLDGLTLLRNMSYDGVRIQSDSMEVVKAIQDFSQTSSNSALFRRIQHMLLNVRSWVI</sequence>
<name>A0ABR0MD63_GOSAR</name>
<evidence type="ECO:0008006" key="3">
    <source>
        <dbReference type="Google" id="ProtNLM"/>
    </source>
</evidence>
<reference evidence="1 2" key="1">
    <citation type="submission" date="2023-03" db="EMBL/GenBank/DDBJ databases">
        <title>WGS of Gossypium arboreum.</title>
        <authorList>
            <person name="Yu D."/>
        </authorList>
    </citation>
    <scope>NUCLEOTIDE SEQUENCE [LARGE SCALE GENOMIC DNA]</scope>
    <source>
        <tissue evidence="1">Leaf</tissue>
    </source>
</reference>
<dbReference type="EMBL" id="JARKNE010000013">
    <property type="protein sequence ID" value="KAK5771194.1"/>
    <property type="molecule type" value="Genomic_DNA"/>
</dbReference>
<dbReference type="Proteomes" id="UP001358586">
    <property type="component" value="Chromosome 13"/>
</dbReference>
<organism evidence="1 2">
    <name type="scientific">Gossypium arboreum</name>
    <name type="common">Tree cotton</name>
    <name type="synonym">Gossypium nanking</name>
    <dbReference type="NCBI Taxonomy" id="29729"/>
    <lineage>
        <taxon>Eukaryota</taxon>
        <taxon>Viridiplantae</taxon>
        <taxon>Streptophyta</taxon>
        <taxon>Embryophyta</taxon>
        <taxon>Tracheophyta</taxon>
        <taxon>Spermatophyta</taxon>
        <taxon>Magnoliopsida</taxon>
        <taxon>eudicotyledons</taxon>
        <taxon>Gunneridae</taxon>
        <taxon>Pentapetalae</taxon>
        <taxon>rosids</taxon>
        <taxon>malvids</taxon>
        <taxon>Malvales</taxon>
        <taxon>Malvaceae</taxon>
        <taxon>Malvoideae</taxon>
        <taxon>Gossypium</taxon>
    </lineage>
</organism>
<evidence type="ECO:0000313" key="2">
    <source>
        <dbReference type="Proteomes" id="UP001358586"/>
    </source>
</evidence>
<accession>A0ABR0MD63</accession>
<comment type="caution">
    <text evidence="1">The sequence shown here is derived from an EMBL/GenBank/DDBJ whole genome shotgun (WGS) entry which is preliminary data.</text>
</comment>
<gene>
    <name evidence="1" type="ORF">PVK06_047378</name>
</gene>